<dbReference type="EMBL" id="VSSQ01025678">
    <property type="protein sequence ID" value="MPM73972.1"/>
    <property type="molecule type" value="Genomic_DNA"/>
</dbReference>
<dbReference type="AlphaFoldDB" id="A0A645CAP3"/>
<comment type="caution">
    <text evidence="1">The sequence shown here is derived from an EMBL/GenBank/DDBJ whole genome shotgun (WGS) entry which is preliminary data.</text>
</comment>
<sequence>MLYDRGLAKGYGDGIYGAADIGSARDYATFLLRAMGYSEEAGDFKWETAADTAADMGFLAGTSPFLRGDVAEMTLRALLTENAAFAAKLGIILEKV</sequence>
<accession>A0A645CAP3</accession>
<gene>
    <name evidence="1" type="ORF">SDC9_120957</name>
</gene>
<evidence type="ECO:0008006" key="2">
    <source>
        <dbReference type="Google" id="ProtNLM"/>
    </source>
</evidence>
<proteinExistence type="predicted"/>
<name>A0A645CAP3_9ZZZZ</name>
<protein>
    <recommendedName>
        <fullName evidence="2">SLH domain-containing protein</fullName>
    </recommendedName>
</protein>
<evidence type="ECO:0000313" key="1">
    <source>
        <dbReference type="EMBL" id="MPM73972.1"/>
    </source>
</evidence>
<organism evidence="1">
    <name type="scientific">bioreactor metagenome</name>
    <dbReference type="NCBI Taxonomy" id="1076179"/>
    <lineage>
        <taxon>unclassified sequences</taxon>
        <taxon>metagenomes</taxon>
        <taxon>ecological metagenomes</taxon>
    </lineage>
</organism>
<reference evidence="1" key="1">
    <citation type="submission" date="2019-08" db="EMBL/GenBank/DDBJ databases">
        <authorList>
            <person name="Kucharzyk K."/>
            <person name="Murdoch R.W."/>
            <person name="Higgins S."/>
            <person name="Loffler F."/>
        </authorList>
    </citation>
    <scope>NUCLEOTIDE SEQUENCE</scope>
</reference>